<dbReference type="GO" id="GO:0009231">
    <property type="term" value="P:riboflavin biosynthetic process"/>
    <property type="evidence" value="ECO:0007669"/>
    <property type="project" value="UniProtKB-KW"/>
</dbReference>
<dbReference type="InterPro" id="IPR023366">
    <property type="entry name" value="ATP_synth_asu-like_sf"/>
</dbReference>
<reference evidence="12 13" key="1">
    <citation type="submission" date="2017-04" db="EMBL/GenBank/DDBJ databases">
        <title>Novel microbial lineages endemic to geothermal iron-oxide mats fill important gaps in the evolutionary history of Archaea.</title>
        <authorList>
            <person name="Jay Z.J."/>
            <person name="Beam J.P."/>
            <person name="Dlakic M."/>
            <person name="Rusch D.B."/>
            <person name="Kozubal M.A."/>
            <person name="Inskeep W.P."/>
        </authorList>
    </citation>
    <scope>NUCLEOTIDE SEQUENCE [LARGE SCALE GENOMIC DNA]</scope>
    <source>
        <strain evidence="12">OSP_D</strain>
    </source>
</reference>
<proteinExistence type="predicted"/>
<feature type="repeat" description="Lumazine-binding" evidence="10">
    <location>
        <begin position="121"/>
        <end position="217"/>
    </location>
</feature>
<dbReference type="PROSITE" id="PS51177">
    <property type="entry name" value="LUMAZINE_BIND"/>
    <property type="match status" value="2"/>
</dbReference>
<comment type="pathway">
    <text evidence="3">Cofactor biosynthesis; riboflavin biosynthesis; riboflavin from 2-hydroxy-3-oxobutyl phosphate and 5-amino-6-(D-ribitylamino)uracil: step 2/2.</text>
</comment>
<keyword evidence="8" id="KW-0677">Repeat</keyword>
<dbReference type="EC" id="2.5.1.9" evidence="4 9"/>
<dbReference type="Gene3D" id="2.40.30.20">
    <property type="match status" value="2"/>
</dbReference>
<dbReference type="FunFam" id="2.40.30.20:FF:000004">
    <property type="entry name" value="Riboflavin synthase, alpha subunit"/>
    <property type="match status" value="1"/>
</dbReference>
<comment type="catalytic activity">
    <reaction evidence="1">
        <text>2 6,7-dimethyl-8-(1-D-ribityl)lumazine + H(+) = 5-amino-6-(D-ribitylamino)uracil + riboflavin</text>
        <dbReference type="Rhea" id="RHEA:20772"/>
        <dbReference type="ChEBI" id="CHEBI:15378"/>
        <dbReference type="ChEBI" id="CHEBI:15934"/>
        <dbReference type="ChEBI" id="CHEBI:57986"/>
        <dbReference type="ChEBI" id="CHEBI:58201"/>
        <dbReference type="EC" id="2.5.1.9"/>
    </reaction>
</comment>
<comment type="function">
    <text evidence="2">Catalyzes the dismutation of two molecules of 6,7-dimethyl-8-ribityllumazine, resulting in the formation of riboflavin and 5-amino-6-(D-ribitylamino)uracil.</text>
</comment>
<dbReference type="Pfam" id="PF00677">
    <property type="entry name" value="Lum_binding"/>
    <property type="match status" value="2"/>
</dbReference>
<dbReference type="SUPFAM" id="SSF63380">
    <property type="entry name" value="Riboflavin synthase domain-like"/>
    <property type="match status" value="2"/>
</dbReference>
<dbReference type="PANTHER" id="PTHR21098:SF12">
    <property type="entry name" value="RIBOFLAVIN SYNTHASE"/>
    <property type="match status" value="1"/>
</dbReference>
<dbReference type="InterPro" id="IPR026017">
    <property type="entry name" value="Lumazine-bd_dom"/>
</dbReference>
<protein>
    <recommendedName>
        <fullName evidence="5 9">Riboflavin synthase</fullName>
        <ecNumber evidence="4 9">2.5.1.9</ecNumber>
    </recommendedName>
</protein>
<evidence type="ECO:0000256" key="2">
    <source>
        <dbReference type="ARBA" id="ARBA00002803"/>
    </source>
</evidence>
<dbReference type="NCBIfam" id="NF009566">
    <property type="entry name" value="PRK13020.1"/>
    <property type="match status" value="1"/>
</dbReference>
<evidence type="ECO:0000256" key="10">
    <source>
        <dbReference type="PROSITE-ProRule" id="PRU00524"/>
    </source>
</evidence>
<dbReference type="NCBIfam" id="TIGR00187">
    <property type="entry name" value="ribE"/>
    <property type="match status" value="1"/>
</dbReference>
<keyword evidence="7" id="KW-0808">Transferase</keyword>
<evidence type="ECO:0000256" key="6">
    <source>
        <dbReference type="ARBA" id="ARBA00022619"/>
    </source>
</evidence>
<feature type="repeat" description="Lumazine-binding" evidence="10">
    <location>
        <begin position="25"/>
        <end position="120"/>
    </location>
</feature>
<dbReference type="CDD" id="cd00402">
    <property type="entry name" value="Riboflavin_synthase_like"/>
    <property type="match status" value="1"/>
</dbReference>
<comment type="caution">
    <text evidence="12">The sequence shown here is derived from an EMBL/GenBank/DDBJ whole genome shotgun (WGS) entry which is preliminary data.</text>
</comment>
<evidence type="ECO:0000313" key="12">
    <source>
        <dbReference type="EMBL" id="PSN92384.1"/>
    </source>
</evidence>
<evidence type="ECO:0000256" key="3">
    <source>
        <dbReference type="ARBA" id="ARBA00004887"/>
    </source>
</evidence>
<dbReference type="InterPro" id="IPR017938">
    <property type="entry name" value="Riboflavin_synthase-like_b-brl"/>
</dbReference>
<organism evidence="12 13">
    <name type="scientific">Candidatus Marsarchaeota G2 archaeon OSP_D</name>
    <dbReference type="NCBI Taxonomy" id="1978157"/>
    <lineage>
        <taxon>Archaea</taxon>
        <taxon>Candidatus Marsarchaeota</taxon>
        <taxon>Candidatus Marsarchaeota group 2</taxon>
    </lineage>
</organism>
<evidence type="ECO:0000256" key="4">
    <source>
        <dbReference type="ARBA" id="ARBA00012827"/>
    </source>
</evidence>
<dbReference type="PANTHER" id="PTHR21098">
    <property type="entry name" value="RIBOFLAVIN SYNTHASE ALPHA CHAIN"/>
    <property type="match status" value="1"/>
</dbReference>
<dbReference type="EMBL" id="NEXE01000005">
    <property type="protein sequence ID" value="PSN92384.1"/>
    <property type="molecule type" value="Genomic_DNA"/>
</dbReference>
<sequence>MFGEQPSPFAEHERKHHLWSRCEALFTGLVEQLARVEGVEREGESLLLLIQTTKPLRNLRLGESISLNGACLTVVSVDGGKPRFELTPETIRRTCLSDLKTGDYVNVERSLRVGGRLGGHLVTGHVDCVGEIVSKEHHGKSAEMWVKIPTRLTPMMVEKGSIAVDGVSLTIVEIKRNAFSVWLIPHTLRNTTLGFKLPRDRVNIEVDIIAKYLKRFYYSTRGVSAHEPFGGSR</sequence>
<evidence type="ECO:0000256" key="5">
    <source>
        <dbReference type="ARBA" id="ARBA00013950"/>
    </source>
</evidence>
<dbReference type="NCBIfam" id="NF006767">
    <property type="entry name" value="PRK09289.1"/>
    <property type="match status" value="1"/>
</dbReference>
<gene>
    <name evidence="12" type="ORF">B9Q03_01285</name>
</gene>
<feature type="domain" description="Lumazine-binding" evidence="11">
    <location>
        <begin position="121"/>
        <end position="217"/>
    </location>
</feature>
<accession>A0A2R6B176</accession>
<evidence type="ECO:0000313" key="13">
    <source>
        <dbReference type="Proteomes" id="UP000240322"/>
    </source>
</evidence>
<dbReference type="Proteomes" id="UP000240322">
    <property type="component" value="Unassembled WGS sequence"/>
</dbReference>
<evidence type="ECO:0000259" key="11">
    <source>
        <dbReference type="PROSITE" id="PS51177"/>
    </source>
</evidence>
<feature type="domain" description="Lumazine-binding" evidence="11">
    <location>
        <begin position="25"/>
        <end position="120"/>
    </location>
</feature>
<dbReference type="InterPro" id="IPR001783">
    <property type="entry name" value="Lumazine-bd"/>
</dbReference>
<dbReference type="GO" id="GO:0004746">
    <property type="term" value="F:riboflavin synthase activity"/>
    <property type="evidence" value="ECO:0007669"/>
    <property type="project" value="UniProtKB-UniRule"/>
</dbReference>
<keyword evidence="6" id="KW-0686">Riboflavin biosynthesis</keyword>
<evidence type="ECO:0000256" key="8">
    <source>
        <dbReference type="ARBA" id="ARBA00022737"/>
    </source>
</evidence>
<evidence type="ECO:0000256" key="7">
    <source>
        <dbReference type="ARBA" id="ARBA00022679"/>
    </source>
</evidence>
<dbReference type="AlphaFoldDB" id="A0A2R6B176"/>
<name>A0A2R6B176_9ARCH</name>
<dbReference type="PIRSF" id="PIRSF000498">
    <property type="entry name" value="Riboflavin_syn_A"/>
    <property type="match status" value="1"/>
</dbReference>
<evidence type="ECO:0000256" key="9">
    <source>
        <dbReference type="NCBIfam" id="TIGR00187"/>
    </source>
</evidence>
<evidence type="ECO:0000256" key="1">
    <source>
        <dbReference type="ARBA" id="ARBA00000968"/>
    </source>
</evidence>